<dbReference type="RefSeq" id="WP_034735924.1">
    <property type="nucleotide sequence ID" value="NZ_AWFG01000001.1"/>
</dbReference>
<dbReference type="EMBL" id="AWFG01000001">
    <property type="protein sequence ID" value="KCZ60896.1"/>
    <property type="molecule type" value="Genomic_DNA"/>
</dbReference>
<dbReference type="InterPro" id="IPR050832">
    <property type="entry name" value="Bact_Acetyltransf"/>
</dbReference>
<keyword evidence="1" id="KW-0808">Transferase</keyword>
<proteinExistence type="predicted"/>
<dbReference type="PROSITE" id="PS51186">
    <property type="entry name" value="GNAT"/>
    <property type="match status" value="1"/>
</dbReference>
<protein>
    <recommendedName>
        <fullName evidence="3">N-acetyltransferase domain-containing protein</fullName>
    </recommendedName>
</protein>
<evidence type="ECO:0000259" key="3">
    <source>
        <dbReference type="PROSITE" id="PS51186"/>
    </source>
</evidence>
<evidence type="ECO:0000313" key="5">
    <source>
        <dbReference type="Proteomes" id="UP000027190"/>
    </source>
</evidence>
<dbReference type="eggNOG" id="COG0456">
    <property type="taxonomic scope" value="Bacteria"/>
</dbReference>
<keyword evidence="2" id="KW-0012">Acyltransferase</keyword>
<evidence type="ECO:0000256" key="1">
    <source>
        <dbReference type="ARBA" id="ARBA00022679"/>
    </source>
</evidence>
<gene>
    <name evidence="4" type="ORF">HY30_00755</name>
</gene>
<dbReference type="STRING" id="1280947.HY30_00755"/>
<dbReference type="InterPro" id="IPR016181">
    <property type="entry name" value="Acyl_CoA_acyltransferase"/>
</dbReference>
<dbReference type="AlphaFoldDB" id="A0A062URL6"/>
<dbReference type="SUPFAM" id="SSF55729">
    <property type="entry name" value="Acyl-CoA N-acyltransferases (Nat)"/>
    <property type="match status" value="1"/>
</dbReference>
<dbReference type="PATRIC" id="fig|1280947.3.peg.147"/>
<dbReference type="Pfam" id="PF00583">
    <property type="entry name" value="Acetyltransf_1"/>
    <property type="match status" value="1"/>
</dbReference>
<dbReference type="GO" id="GO:0016747">
    <property type="term" value="F:acyltransferase activity, transferring groups other than amino-acyl groups"/>
    <property type="evidence" value="ECO:0007669"/>
    <property type="project" value="InterPro"/>
</dbReference>
<organism evidence="4 5">
    <name type="scientific">Hyphomonas chukchiensis</name>
    <dbReference type="NCBI Taxonomy" id="1280947"/>
    <lineage>
        <taxon>Bacteria</taxon>
        <taxon>Pseudomonadati</taxon>
        <taxon>Pseudomonadota</taxon>
        <taxon>Alphaproteobacteria</taxon>
        <taxon>Hyphomonadales</taxon>
        <taxon>Hyphomonadaceae</taxon>
        <taxon>Hyphomonas</taxon>
    </lineage>
</organism>
<accession>A0A062URL6</accession>
<dbReference type="Proteomes" id="UP000027190">
    <property type="component" value="Unassembled WGS sequence"/>
</dbReference>
<comment type="caution">
    <text evidence="4">The sequence shown here is derived from an EMBL/GenBank/DDBJ whole genome shotgun (WGS) entry which is preliminary data.</text>
</comment>
<dbReference type="OrthoDB" id="9803233at2"/>
<evidence type="ECO:0000313" key="4">
    <source>
        <dbReference type="EMBL" id="KCZ60896.1"/>
    </source>
</evidence>
<dbReference type="CDD" id="cd04301">
    <property type="entry name" value="NAT_SF"/>
    <property type="match status" value="1"/>
</dbReference>
<dbReference type="PANTHER" id="PTHR43877">
    <property type="entry name" value="AMINOALKYLPHOSPHONATE N-ACETYLTRANSFERASE-RELATED-RELATED"/>
    <property type="match status" value="1"/>
</dbReference>
<dbReference type="InterPro" id="IPR000182">
    <property type="entry name" value="GNAT_dom"/>
</dbReference>
<keyword evidence="5" id="KW-1185">Reference proteome</keyword>
<evidence type="ECO:0000256" key="2">
    <source>
        <dbReference type="ARBA" id="ARBA00023315"/>
    </source>
</evidence>
<dbReference type="PANTHER" id="PTHR43877:SF5">
    <property type="entry name" value="BLL8307 PROTEIN"/>
    <property type="match status" value="1"/>
</dbReference>
<feature type="domain" description="N-acetyltransferase" evidence="3">
    <location>
        <begin position="1"/>
        <end position="154"/>
    </location>
</feature>
<dbReference type="Gene3D" id="3.40.630.30">
    <property type="match status" value="1"/>
</dbReference>
<reference evidence="4 5" key="1">
    <citation type="journal article" date="2014" name="Antonie Van Leeuwenhoek">
        <title>Hyphomonas beringensis sp. nov. and Hyphomonas chukchiensis sp. nov., isolated from surface seawater of the Bering Sea and Chukchi Sea.</title>
        <authorList>
            <person name="Li C."/>
            <person name="Lai Q."/>
            <person name="Li G."/>
            <person name="Dong C."/>
            <person name="Wang J."/>
            <person name="Liao Y."/>
            <person name="Shao Z."/>
        </authorList>
    </citation>
    <scope>NUCLEOTIDE SEQUENCE [LARGE SCALE GENOMIC DNA]</scope>
    <source>
        <strain evidence="4 5">BH-BN04-4</strain>
    </source>
</reference>
<sequence>MDIRPGDFEDARVLDLLRVQLAGMHANSPAGNVFALDLTGLKAPEISFYTAWEDETLLGMGALKALGGGAGEIKSMRTYEAHLRKGVAAHLLAHIIGEAKRRGYHRLSLETGSGPAFGPALTLYRRNGFVEGGAFGDYEKSDFNQFFHLDLQEL</sequence>
<name>A0A062URL6_9PROT</name>